<dbReference type="Gramene" id="AET3Gv20831900.4">
    <property type="protein sequence ID" value="AET3Gv20831900.4"/>
    <property type="gene ID" value="AET3Gv20831900"/>
</dbReference>
<reference evidence="2" key="2">
    <citation type="journal article" date="2017" name="Nat. Plants">
        <title>The Aegilops tauschii genome reveals multiple impacts of transposons.</title>
        <authorList>
            <person name="Zhao G."/>
            <person name="Zou C."/>
            <person name="Li K."/>
            <person name="Wang K."/>
            <person name="Li T."/>
            <person name="Gao L."/>
            <person name="Zhang X."/>
            <person name="Wang H."/>
            <person name="Yang Z."/>
            <person name="Liu X."/>
            <person name="Jiang W."/>
            <person name="Mao L."/>
            <person name="Kong X."/>
            <person name="Jiao Y."/>
            <person name="Jia J."/>
        </authorList>
    </citation>
    <scope>NUCLEOTIDE SEQUENCE [LARGE SCALE GENOMIC DNA]</scope>
    <source>
        <strain evidence="2">cv. AL8/78</strain>
    </source>
</reference>
<reference evidence="1" key="3">
    <citation type="journal article" date="2017" name="Nature">
        <title>Genome sequence of the progenitor of the wheat D genome Aegilops tauschii.</title>
        <authorList>
            <person name="Luo M.C."/>
            <person name="Gu Y.Q."/>
            <person name="Puiu D."/>
            <person name="Wang H."/>
            <person name="Twardziok S.O."/>
            <person name="Deal K.R."/>
            <person name="Huo N."/>
            <person name="Zhu T."/>
            <person name="Wang L."/>
            <person name="Wang Y."/>
            <person name="McGuire P.E."/>
            <person name="Liu S."/>
            <person name="Long H."/>
            <person name="Ramasamy R.K."/>
            <person name="Rodriguez J.C."/>
            <person name="Van S.L."/>
            <person name="Yuan L."/>
            <person name="Wang Z."/>
            <person name="Xia Z."/>
            <person name="Xiao L."/>
            <person name="Anderson O.D."/>
            <person name="Ouyang S."/>
            <person name="Liang Y."/>
            <person name="Zimin A.V."/>
            <person name="Pertea G."/>
            <person name="Qi P."/>
            <person name="Bennetzen J.L."/>
            <person name="Dai X."/>
            <person name="Dawson M.W."/>
            <person name="Muller H.G."/>
            <person name="Kugler K."/>
            <person name="Rivarola-Duarte L."/>
            <person name="Spannagl M."/>
            <person name="Mayer K.F.X."/>
            <person name="Lu F.H."/>
            <person name="Bevan M.W."/>
            <person name="Leroy P."/>
            <person name="Li P."/>
            <person name="You F.M."/>
            <person name="Sun Q."/>
            <person name="Liu Z."/>
            <person name="Lyons E."/>
            <person name="Wicker T."/>
            <person name="Salzberg S.L."/>
            <person name="Devos K.M."/>
            <person name="Dvorak J."/>
        </authorList>
    </citation>
    <scope>NUCLEOTIDE SEQUENCE [LARGE SCALE GENOMIC DNA]</scope>
    <source>
        <strain evidence="1">cv. AL8/78</strain>
    </source>
</reference>
<organism evidence="1 2">
    <name type="scientific">Aegilops tauschii subsp. strangulata</name>
    <name type="common">Goatgrass</name>
    <dbReference type="NCBI Taxonomy" id="200361"/>
    <lineage>
        <taxon>Eukaryota</taxon>
        <taxon>Viridiplantae</taxon>
        <taxon>Streptophyta</taxon>
        <taxon>Embryophyta</taxon>
        <taxon>Tracheophyta</taxon>
        <taxon>Spermatophyta</taxon>
        <taxon>Magnoliopsida</taxon>
        <taxon>Liliopsida</taxon>
        <taxon>Poales</taxon>
        <taxon>Poaceae</taxon>
        <taxon>BOP clade</taxon>
        <taxon>Pooideae</taxon>
        <taxon>Triticodae</taxon>
        <taxon>Triticeae</taxon>
        <taxon>Triticinae</taxon>
        <taxon>Aegilops</taxon>
    </lineage>
</organism>
<name>A0A453FZ31_AEGTS</name>
<evidence type="ECO:0000313" key="2">
    <source>
        <dbReference type="Proteomes" id="UP000015105"/>
    </source>
</evidence>
<dbReference type="Proteomes" id="UP000015105">
    <property type="component" value="Chromosome 3D"/>
</dbReference>
<reference evidence="1" key="5">
    <citation type="journal article" date="2021" name="G3 (Bethesda)">
        <title>Aegilops tauschii genome assembly Aet v5.0 features greater sequence contiguity and improved annotation.</title>
        <authorList>
            <person name="Wang L."/>
            <person name="Zhu T."/>
            <person name="Rodriguez J.C."/>
            <person name="Deal K.R."/>
            <person name="Dubcovsky J."/>
            <person name="McGuire P.E."/>
            <person name="Lux T."/>
            <person name="Spannagl M."/>
            <person name="Mayer K.F.X."/>
            <person name="Baldrich P."/>
            <person name="Meyers B.C."/>
            <person name="Huo N."/>
            <person name="Gu Y.Q."/>
            <person name="Zhou H."/>
            <person name="Devos K.M."/>
            <person name="Bennetzen J.L."/>
            <person name="Unver T."/>
            <person name="Budak H."/>
            <person name="Gulick P.J."/>
            <person name="Galiba G."/>
            <person name="Kalapos B."/>
            <person name="Nelson D.R."/>
            <person name="Li P."/>
            <person name="You F.M."/>
            <person name="Luo M.C."/>
            <person name="Dvorak J."/>
        </authorList>
    </citation>
    <scope>NUCLEOTIDE SEQUENCE [LARGE SCALE GENOMIC DNA]</scope>
    <source>
        <strain evidence="1">cv. AL8/78</strain>
    </source>
</reference>
<dbReference type="AlphaFoldDB" id="A0A453FZ31"/>
<reference evidence="2" key="1">
    <citation type="journal article" date="2014" name="Science">
        <title>Ancient hybridizations among the ancestral genomes of bread wheat.</title>
        <authorList>
            <consortium name="International Wheat Genome Sequencing Consortium,"/>
            <person name="Marcussen T."/>
            <person name="Sandve S.R."/>
            <person name="Heier L."/>
            <person name="Spannagl M."/>
            <person name="Pfeifer M."/>
            <person name="Jakobsen K.S."/>
            <person name="Wulff B.B."/>
            <person name="Steuernagel B."/>
            <person name="Mayer K.F."/>
            <person name="Olsen O.A."/>
        </authorList>
    </citation>
    <scope>NUCLEOTIDE SEQUENCE [LARGE SCALE GENOMIC DNA]</scope>
    <source>
        <strain evidence="2">cv. AL8/78</strain>
    </source>
</reference>
<keyword evidence="2" id="KW-1185">Reference proteome</keyword>
<protein>
    <submittedName>
        <fullName evidence="1">Uncharacterized protein</fullName>
    </submittedName>
</protein>
<proteinExistence type="predicted"/>
<sequence>KIQFSYSFKFLPLTKLCHCFVAEDDFVDQEKKCYVHFPTIAWQSSYTCHHLPTACNNLIAKFNTVNVCVCVLIKPPCVLDLFSYSWWRR</sequence>
<reference evidence="1" key="4">
    <citation type="submission" date="2019-03" db="UniProtKB">
        <authorList>
            <consortium name="EnsemblPlants"/>
        </authorList>
    </citation>
    <scope>IDENTIFICATION</scope>
</reference>
<dbReference type="EnsemblPlants" id="AET3Gv20831900.4">
    <property type="protein sequence ID" value="AET3Gv20831900.4"/>
    <property type="gene ID" value="AET3Gv20831900"/>
</dbReference>
<evidence type="ECO:0000313" key="1">
    <source>
        <dbReference type="EnsemblPlants" id="AET3Gv20831900.4"/>
    </source>
</evidence>
<accession>A0A453FZ31</accession>